<dbReference type="PROSITE" id="PS00688">
    <property type="entry name" value="SIGMA54_INTERACT_3"/>
    <property type="match status" value="1"/>
</dbReference>
<accession>A0A1M7XVW0</accession>
<dbReference type="Proteomes" id="UP000184603">
    <property type="component" value="Unassembled WGS sequence"/>
</dbReference>
<keyword evidence="9" id="KW-1185">Reference proteome</keyword>
<dbReference type="InterPro" id="IPR058031">
    <property type="entry name" value="AAA_lid_NorR"/>
</dbReference>
<evidence type="ECO:0000259" key="7">
    <source>
        <dbReference type="PROSITE" id="PS50110"/>
    </source>
</evidence>
<dbReference type="STRING" id="1121416.SAMN02745220_00155"/>
<evidence type="ECO:0000259" key="6">
    <source>
        <dbReference type="PROSITE" id="PS50045"/>
    </source>
</evidence>
<dbReference type="CDD" id="cd00009">
    <property type="entry name" value="AAA"/>
    <property type="match status" value="1"/>
</dbReference>
<dbReference type="FunFam" id="3.40.50.300:FF:000006">
    <property type="entry name" value="DNA-binding transcriptional regulator NtrC"/>
    <property type="match status" value="1"/>
</dbReference>
<dbReference type="SMART" id="SM00382">
    <property type="entry name" value="AAA"/>
    <property type="match status" value="1"/>
</dbReference>
<dbReference type="InterPro" id="IPR009057">
    <property type="entry name" value="Homeodomain-like_sf"/>
</dbReference>
<dbReference type="PANTHER" id="PTHR32071">
    <property type="entry name" value="TRANSCRIPTIONAL REGULATORY PROTEIN"/>
    <property type="match status" value="1"/>
</dbReference>
<dbReference type="PROSITE" id="PS50045">
    <property type="entry name" value="SIGMA54_INTERACT_4"/>
    <property type="match status" value="1"/>
</dbReference>
<dbReference type="InterPro" id="IPR025944">
    <property type="entry name" value="Sigma_54_int_dom_CS"/>
</dbReference>
<dbReference type="SUPFAM" id="SSF52172">
    <property type="entry name" value="CheY-like"/>
    <property type="match status" value="1"/>
</dbReference>
<evidence type="ECO:0000256" key="3">
    <source>
        <dbReference type="ARBA" id="ARBA00023015"/>
    </source>
</evidence>
<organism evidence="8 9">
    <name type="scientific">Desulfopila aestuarii DSM 18488</name>
    <dbReference type="NCBI Taxonomy" id="1121416"/>
    <lineage>
        <taxon>Bacteria</taxon>
        <taxon>Pseudomonadati</taxon>
        <taxon>Thermodesulfobacteriota</taxon>
        <taxon>Desulfobulbia</taxon>
        <taxon>Desulfobulbales</taxon>
        <taxon>Desulfocapsaceae</taxon>
        <taxon>Desulfopila</taxon>
    </lineage>
</organism>
<feature type="modified residue" description="4-aspartylphosphate" evidence="5">
    <location>
        <position position="52"/>
    </location>
</feature>
<dbReference type="SUPFAM" id="SSF46689">
    <property type="entry name" value="Homeodomain-like"/>
    <property type="match status" value="1"/>
</dbReference>
<dbReference type="PROSITE" id="PS00675">
    <property type="entry name" value="SIGMA54_INTERACT_1"/>
    <property type="match status" value="1"/>
</dbReference>
<dbReference type="RefSeq" id="WP_073611529.1">
    <property type="nucleotide sequence ID" value="NZ_FRFE01000001.1"/>
</dbReference>
<evidence type="ECO:0000313" key="8">
    <source>
        <dbReference type="EMBL" id="SHO42795.1"/>
    </source>
</evidence>
<dbReference type="InterPro" id="IPR011006">
    <property type="entry name" value="CheY-like_superfamily"/>
</dbReference>
<gene>
    <name evidence="8" type="ORF">SAMN02745220_00155</name>
</gene>
<dbReference type="Gene3D" id="3.40.50.300">
    <property type="entry name" value="P-loop containing nucleotide triphosphate hydrolases"/>
    <property type="match status" value="1"/>
</dbReference>
<evidence type="ECO:0000256" key="2">
    <source>
        <dbReference type="ARBA" id="ARBA00022840"/>
    </source>
</evidence>
<dbReference type="InterPro" id="IPR001789">
    <property type="entry name" value="Sig_transdc_resp-reg_receiver"/>
</dbReference>
<dbReference type="Gene3D" id="1.10.10.60">
    <property type="entry name" value="Homeodomain-like"/>
    <property type="match status" value="1"/>
</dbReference>
<dbReference type="InterPro" id="IPR002078">
    <property type="entry name" value="Sigma_54_int"/>
</dbReference>
<dbReference type="InterPro" id="IPR027417">
    <property type="entry name" value="P-loop_NTPase"/>
</dbReference>
<dbReference type="GO" id="GO:0006355">
    <property type="term" value="P:regulation of DNA-templated transcription"/>
    <property type="evidence" value="ECO:0007669"/>
    <property type="project" value="InterPro"/>
</dbReference>
<dbReference type="Pfam" id="PF00158">
    <property type="entry name" value="Sigma54_activat"/>
    <property type="match status" value="1"/>
</dbReference>
<dbReference type="Pfam" id="PF00072">
    <property type="entry name" value="Response_reg"/>
    <property type="match status" value="1"/>
</dbReference>
<dbReference type="Pfam" id="PF25601">
    <property type="entry name" value="AAA_lid_14"/>
    <property type="match status" value="1"/>
</dbReference>
<sequence length="442" mass="49784">MQKALLIDDDRNIAQTLSIYLAEKGFTVLQAGTGSEGLATFKQEKPDLVLLDLHLPDVGGMEVLEKMIASGLSVQIVVITAYATVETAVSAIRMGAADYLPKPFVPGQLDLLLEKIGRIRVLKKEVARLKGIFREGELLTRSPRMRHVLETAKKAAKASAIVLISGESGTGKGLLARLIHQWSNRGNKPFITVDCAGLQENLLESDLFGHVKGAFTGAMRDKIGKMSMADRGTLFLDEVSELPTVVQGKLLRFLQYQEFERLGDPRTLNVDVRVIAATNKDLEELVRDGIFRKDLYFRLRVIEIFLPPLRERVEDIPLLLEDYLRRFCLANSIPPKDIDETDMQLLQRYPWPGNVRELQHAVERAAVLSSNSRLELRDFPPYIAEYRHPAKDEERCLISLAEMEKRYIQEVMLHCGSLEGAAAILGINATTLWRKRKQYHLD</sequence>
<dbReference type="InterPro" id="IPR003593">
    <property type="entry name" value="AAA+_ATPase"/>
</dbReference>
<dbReference type="PANTHER" id="PTHR32071:SF119">
    <property type="entry name" value="SIGMA L-DEPENDENT TRANSCRIPTIONAL REGULATOR YPLP-RELATED"/>
    <property type="match status" value="1"/>
</dbReference>
<name>A0A1M7XVW0_9BACT</name>
<dbReference type="EMBL" id="FRFE01000001">
    <property type="protein sequence ID" value="SHO42795.1"/>
    <property type="molecule type" value="Genomic_DNA"/>
</dbReference>
<evidence type="ECO:0000313" key="9">
    <source>
        <dbReference type="Proteomes" id="UP000184603"/>
    </source>
</evidence>
<dbReference type="PROSITE" id="PS50110">
    <property type="entry name" value="RESPONSE_REGULATORY"/>
    <property type="match status" value="1"/>
</dbReference>
<dbReference type="GO" id="GO:0000160">
    <property type="term" value="P:phosphorelay signal transduction system"/>
    <property type="evidence" value="ECO:0007669"/>
    <property type="project" value="InterPro"/>
</dbReference>
<evidence type="ECO:0000256" key="1">
    <source>
        <dbReference type="ARBA" id="ARBA00022741"/>
    </source>
</evidence>
<dbReference type="SMART" id="SM00448">
    <property type="entry name" value="REC"/>
    <property type="match status" value="1"/>
</dbReference>
<dbReference type="GO" id="GO:0005524">
    <property type="term" value="F:ATP binding"/>
    <property type="evidence" value="ECO:0007669"/>
    <property type="project" value="UniProtKB-KW"/>
</dbReference>
<protein>
    <submittedName>
        <fullName evidence="8">Two-component system, NtrC family, response regulator AlgB</fullName>
    </submittedName>
</protein>
<dbReference type="SUPFAM" id="SSF52540">
    <property type="entry name" value="P-loop containing nucleoside triphosphate hydrolases"/>
    <property type="match status" value="1"/>
</dbReference>
<dbReference type="Gene3D" id="1.10.8.60">
    <property type="match status" value="1"/>
</dbReference>
<dbReference type="OrthoDB" id="9763792at2"/>
<keyword evidence="3" id="KW-0805">Transcription regulation</keyword>
<proteinExistence type="predicted"/>
<reference evidence="8 9" key="1">
    <citation type="submission" date="2016-12" db="EMBL/GenBank/DDBJ databases">
        <authorList>
            <person name="Song W.-J."/>
            <person name="Kurnit D.M."/>
        </authorList>
    </citation>
    <scope>NUCLEOTIDE SEQUENCE [LARGE SCALE GENOMIC DNA]</scope>
    <source>
        <strain evidence="8 9">DSM 18488</strain>
    </source>
</reference>
<keyword evidence="2" id="KW-0067">ATP-binding</keyword>
<evidence type="ECO:0000256" key="4">
    <source>
        <dbReference type="ARBA" id="ARBA00023163"/>
    </source>
</evidence>
<feature type="domain" description="Sigma-54 factor interaction" evidence="6">
    <location>
        <begin position="138"/>
        <end position="367"/>
    </location>
</feature>
<evidence type="ECO:0000256" key="5">
    <source>
        <dbReference type="PROSITE-ProRule" id="PRU00169"/>
    </source>
</evidence>
<dbReference type="InterPro" id="IPR025662">
    <property type="entry name" value="Sigma_54_int_dom_ATP-bd_1"/>
</dbReference>
<keyword evidence="5" id="KW-0597">Phosphoprotein</keyword>
<dbReference type="InterPro" id="IPR002197">
    <property type="entry name" value="HTH_Fis"/>
</dbReference>
<keyword evidence="1" id="KW-0547">Nucleotide-binding</keyword>
<feature type="domain" description="Response regulatory" evidence="7">
    <location>
        <begin position="3"/>
        <end position="117"/>
    </location>
</feature>
<dbReference type="GO" id="GO:0043565">
    <property type="term" value="F:sequence-specific DNA binding"/>
    <property type="evidence" value="ECO:0007669"/>
    <property type="project" value="InterPro"/>
</dbReference>
<dbReference type="Pfam" id="PF02954">
    <property type="entry name" value="HTH_8"/>
    <property type="match status" value="1"/>
</dbReference>
<dbReference type="AlphaFoldDB" id="A0A1M7XVW0"/>
<keyword evidence="4" id="KW-0804">Transcription</keyword>
<dbReference type="Gene3D" id="3.40.50.2300">
    <property type="match status" value="1"/>
</dbReference>